<sequence>MENQDDMRCEQSEISGKSNQSDGKGNQLSPKQLTHMINMLQQMKNSYTNQGISDSAPTIYSRTPLADLPMPLDVAPAASSLNSPVPSSLPNKDGVKTPRFRNRKGAPTVYLVTEEDPITSLFMSTKWNLHMSWFIISAKKGGKGEFWQAKGLLAMYGRTTTRLICDEPETVSYSCTPVGGNGTYFKQPTQIVASYLREQKRKLKTQTTIQAPFVAPEK</sequence>
<evidence type="ECO:0000313" key="2">
    <source>
        <dbReference type="EMBL" id="MCD7449474.1"/>
    </source>
</evidence>
<organism evidence="2 3">
    <name type="scientific">Datura stramonium</name>
    <name type="common">Jimsonweed</name>
    <name type="synonym">Common thornapple</name>
    <dbReference type="NCBI Taxonomy" id="4076"/>
    <lineage>
        <taxon>Eukaryota</taxon>
        <taxon>Viridiplantae</taxon>
        <taxon>Streptophyta</taxon>
        <taxon>Embryophyta</taxon>
        <taxon>Tracheophyta</taxon>
        <taxon>Spermatophyta</taxon>
        <taxon>Magnoliopsida</taxon>
        <taxon>eudicotyledons</taxon>
        <taxon>Gunneridae</taxon>
        <taxon>Pentapetalae</taxon>
        <taxon>asterids</taxon>
        <taxon>lamiids</taxon>
        <taxon>Solanales</taxon>
        <taxon>Solanaceae</taxon>
        <taxon>Solanoideae</taxon>
        <taxon>Datureae</taxon>
        <taxon>Datura</taxon>
    </lineage>
</organism>
<reference evidence="2 3" key="1">
    <citation type="journal article" date="2021" name="BMC Genomics">
        <title>Datura genome reveals duplications of psychoactive alkaloid biosynthetic genes and high mutation rate following tissue culture.</title>
        <authorList>
            <person name="Rajewski A."/>
            <person name="Carter-House D."/>
            <person name="Stajich J."/>
            <person name="Litt A."/>
        </authorList>
    </citation>
    <scope>NUCLEOTIDE SEQUENCE [LARGE SCALE GENOMIC DNA]</scope>
    <source>
        <strain evidence="2">AR-01</strain>
    </source>
</reference>
<accession>A0ABS8RS88</accession>
<evidence type="ECO:0000256" key="1">
    <source>
        <dbReference type="SAM" id="MobiDB-lite"/>
    </source>
</evidence>
<dbReference type="EMBL" id="JACEIK010000096">
    <property type="protein sequence ID" value="MCD7449474.1"/>
    <property type="molecule type" value="Genomic_DNA"/>
</dbReference>
<gene>
    <name evidence="2" type="ORF">HAX54_052630</name>
</gene>
<feature type="compositionally biased region" description="Polar residues" evidence="1">
    <location>
        <begin position="12"/>
        <end position="29"/>
    </location>
</feature>
<feature type="region of interest" description="Disordered" evidence="1">
    <location>
        <begin position="1"/>
        <end position="29"/>
    </location>
</feature>
<feature type="compositionally biased region" description="Basic and acidic residues" evidence="1">
    <location>
        <begin position="1"/>
        <end position="11"/>
    </location>
</feature>
<keyword evidence="3" id="KW-1185">Reference proteome</keyword>
<evidence type="ECO:0000313" key="3">
    <source>
        <dbReference type="Proteomes" id="UP000823775"/>
    </source>
</evidence>
<name>A0ABS8RS88_DATST</name>
<dbReference type="Proteomes" id="UP000823775">
    <property type="component" value="Unassembled WGS sequence"/>
</dbReference>
<proteinExistence type="predicted"/>
<feature type="compositionally biased region" description="Low complexity" evidence="1">
    <location>
        <begin position="80"/>
        <end position="91"/>
    </location>
</feature>
<protein>
    <submittedName>
        <fullName evidence="2">Uncharacterized protein</fullName>
    </submittedName>
</protein>
<comment type="caution">
    <text evidence="2">The sequence shown here is derived from an EMBL/GenBank/DDBJ whole genome shotgun (WGS) entry which is preliminary data.</text>
</comment>
<feature type="non-terminal residue" evidence="2">
    <location>
        <position position="218"/>
    </location>
</feature>
<feature type="region of interest" description="Disordered" evidence="1">
    <location>
        <begin position="80"/>
        <end position="100"/>
    </location>
</feature>